<sequence length="158" mass="18181">MARITQLQKLENQKNYDEIVLNLFLAEGHEALTYARIAQEIGISLTTLQGYYPSTRAIRTVLHKHMLSIVIDNLDFVSEKVFLQSWQNALDNEQFRYVIKLMFFHASQVKSPEVFNVSSDGLFREKMFDSFGADSVRILETAIGRSMFYLTNFGTPSN</sequence>
<reference evidence="2" key="1">
    <citation type="submission" date="2016-07" db="EMBL/GenBank/DDBJ databases">
        <title>Nontailed viruses are major unrecognized killers of bacteria in the ocean.</title>
        <authorList>
            <person name="Kauffman K."/>
            <person name="Hussain F."/>
            <person name="Yang J."/>
            <person name="Arevalo P."/>
            <person name="Brown J."/>
            <person name="Cutler M."/>
            <person name="Kelly L."/>
            <person name="Polz M.F."/>
        </authorList>
    </citation>
    <scope>NUCLEOTIDE SEQUENCE [LARGE SCALE GENOMIC DNA]</scope>
    <source>
        <strain evidence="2">10N.261.55.E11</strain>
    </source>
</reference>
<dbReference type="OrthoDB" id="6214278at2"/>
<dbReference type="InterPro" id="IPR009057">
    <property type="entry name" value="Homeodomain-like_sf"/>
</dbReference>
<dbReference type="EMBL" id="MCWU01000085">
    <property type="protein sequence ID" value="PMJ60842.1"/>
    <property type="molecule type" value="Genomic_DNA"/>
</dbReference>
<dbReference type="SUPFAM" id="SSF46689">
    <property type="entry name" value="Homeodomain-like"/>
    <property type="match status" value="1"/>
</dbReference>
<evidence type="ECO:0000313" key="2">
    <source>
        <dbReference type="Proteomes" id="UP000235330"/>
    </source>
</evidence>
<evidence type="ECO:0000313" key="1">
    <source>
        <dbReference type="EMBL" id="PMJ60842.1"/>
    </source>
</evidence>
<evidence type="ECO:0008006" key="3">
    <source>
        <dbReference type="Google" id="ProtNLM"/>
    </source>
</evidence>
<name>A0A2N7F5D8_VIBSP</name>
<dbReference type="AlphaFoldDB" id="A0A2N7F5D8"/>
<dbReference type="RefSeq" id="WP_076677393.1">
    <property type="nucleotide sequence ID" value="NZ_CAWMVP010000019.1"/>
</dbReference>
<dbReference type="Proteomes" id="UP000235330">
    <property type="component" value="Unassembled WGS sequence"/>
</dbReference>
<protein>
    <recommendedName>
        <fullName evidence="3">TetR/AcrR family transcriptional regulator</fullName>
    </recommendedName>
</protein>
<comment type="caution">
    <text evidence="1">The sequence shown here is derived from an EMBL/GenBank/DDBJ whole genome shotgun (WGS) entry which is preliminary data.</text>
</comment>
<gene>
    <name evidence="1" type="ORF">BCU17_06730</name>
</gene>
<proteinExistence type="predicted"/>
<dbReference type="Pfam" id="PF18285">
    <property type="entry name" value="LuxT_C"/>
    <property type="match status" value="1"/>
</dbReference>
<accession>A0A2N7F5D8</accession>
<dbReference type="Gene3D" id="1.10.357.10">
    <property type="entry name" value="Tetracycline Repressor, domain 2"/>
    <property type="match status" value="1"/>
</dbReference>
<organism evidence="1 2">
    <name type="scientific">Vibrio splendidus</name>
    <dbReference type="NCBI Taxonomy" id="29497"/>
    <lineage>
        <taxon>Bacteria</taxon>
        <taxon>Pseudomonadati</taxon>
        <taxon>Pseudomonadota</taxon>
        <taxon>Gammaproteobacteria</taxon>
        <taxon>Vibrionales</taxon>
        <taxon>Vibrionaceae</taxon>
        <taxon>Vibrio</taxon>
    </lineage>
</organism>